<dbReference type="PROSITE" id="PS51918">
    <property type="entry name" value="RADICAL_SAM"/>
    <property type="match status" value="1"/>
</dbReference>
<keyword evidence="4 11" id="KW-0934">Plastid</keyword>
<dbReference type="SFLD" id="SFLDF00271">
    <property type="entry name" value="lipoyl_synthase"/>
    <property type="match status" value="1"/>
</dbReference>
<dbReference type="UniPathway" id="UPA00538">
    <property type="reaction ID" value="UER00593"/>
</dbReference>
<organism evidence="13 14">
    <name type="scientific">Chlamydomonas eustigma</name>
    <dbReference type="NCBI Taxonomy" id="1157962"/>
    <lineage>
        <taxon>Eukaryota</taxon>
        <taxon>Viridiplantae</taxon>
        <taxon>Chlorophyta</taxon>
        <taxon>core chlorophytes</taxon>
        <taxon>Chlorophyceae</taxon>
        <taxon>CS clade</taxon>
        <taxon>Chlamydomonadales</taxon>
        <taxon>Chlamydomonadaceae</taxon>
        <taxon>Chlamydomonas</taxon>
    </lineage>
</organism>
<evidence type="ECO:0000256" key="5">
    <source>
        <dbReference type="ARBA" id="ARBA00022679"/>
    </source>
</evidence>
<evidence type="ECO:0000256" key="7">
    <source>
        <dbReference type="ARBA" id="ARBA00022723"/>
    </source>
</evidence>
<gene>
    <name evidence="11" type="primary">LIP1P</name>
    <name evidence="13" type="ORF">CEUSTIGMA_g4102.t1</name>
</gene>
<evidence type="ECO:0000256" key="3">
    <source>
        <dbReference type="ARBA" id="ARBA00022528"/>
    </source>
</evidence>
<evidence type="ECO:0000256" key="1">
    <source>
        <dbReference type="ARBA" id="ARBA00004229"/>
    </source>
</evidence>
<evidence type="ECO:0000256" key="10">
    <source>
        <dbReference type="ARBA" id="ARBA00047326"/>
    </source>
</evidence>
<keyword evidence="5 11" id="KW-0808">Transferase</keyword>
<feature type="binding site" evidence="11">
    <location>
        <position position="154"/>
    </location>
    <ligand>
        <name>[4Fe-4S] cluster</name>
        <dbReference type="ChEBI" id="CHEBI:49883"/>
        <label>2</label>
        <note>4Fe-4S-S-AdoMet</note>
    </ligand>
</feature>
<feature type="binding site" evidence="11">
    <location>
        <position position="150"/>
    </location>
    <ligand>
        <name>[4Fe-4S] cluster</name>
        <dbReference type="ChEBI" id="CHEBI:49883"/>
        <label>2</label>
        <note>4Fe-4S-S-AdoMet</note>
    </ligand>
</feature>
<dbReference type="InterPro" id="IPR031691">
    <property type="entry name" value="LIAS_N"/>
</dbReference>
<dbReference type="PANTHER" id="PTHR10949">
    <property type="entry name" value="LIPOYL SYNTHASE"/>
    <property type="match status" value="1"/>
</dbReference>
<dbReference type="InterPro" id="IPR013785">
    <property type="entry name" value="Aldolase_TIM"/>
</dbReference>
<comment type="cofactor">
    <cofactor evidence="11">
        <name>[4Fe-4S] cluster</name>
        <dbReference type="ChEBI" id="CHEBI:49883"/>
    </cofactor>
    <text evidence="11">Binds 2 [4Fe-4S] clusters per subunit. One cluster is coordinated with 3 cysteines and an exchangeable S-adenosyl-L-methionine.</text>
</comment>
<dbReference type="InterPro" id="IPR058240">
    <property type="entry name" value="rSAM_sf"/>
</dbReference>
<name>A0A250X0S7_9CHLO</name>
<keyword evidence="8 11" id="KW-0408">Iron</keyword>
<dbReference type="InterPro" id="IPR006638">
    <property type="entry name" value="Elp3/MiaA/NifB-like_rSAM"/>
</dbReference>
<keyword evidence="7 11" id="KW-0479">Metal-binding</keyword>
<evidence type="ECO:0000256" key="4">
    <source>
        <dbReference type="ARBA" id="ARBA00022640"/>
    </source>
</evidence>
<feature type="binding site" evidence="11">
    <location>
        <position position="133"/>
    </location>
    <ligand>
        <name>[4Fe-4S] cluster</name>
        <dbReference type="ChEBI" id="CHEBI:49883"/>
        <label>1</label>
    </ligand>
</feature>
<evidence type="ECO:0000256" key="11">
    <source>
        <dbReference type="HAMAP-Rule" id="MF_03129"/>
    </source>
</evidence>
<evidence type="ECO:0000256" key="8">
    <source>
        <dbReference type="ARBA" id="ARBA00023004"/>
    </source>
</evidence>
<dbReference type="HAMAP" id="MF_03129">
    <property type="entry name" value="Lipoyl_synth_plantC"/>
    <property type="match status" value="1"/>
</dbReference>
<evidence type="ECO:0000313" key="14">
    <source>
        <dbReference type="Proteomes" id="UP000232323"/>
    </source>
</evidence>
<dbReference type="HAMAP" id="MF_00206">
    <property type="entry name" value="Lipoyl_synth"/>
    <property type="match status" value="1"/>
</dbReference>
<dbReference type="InterPro" id="IPR003698">
    <property type="entry name" value="Lipoyl_synth"/>
</dbReference>
<comment type="caution">
    <text evidence="13">The sequence shown here is derived from an EMBL/GenBank/DDBJ whole genome shotgun (WGS) entry which is preliminary data.</text>
</comment>
<sequence>MHLFKHQVFNVSGQTTGRCVQRVNPPQFSSCQASSIDAPETDAFKELVRLAVQKDPSLATLAEQHLAQAGINPAAKSAMLGPSLAQLPTSKKPPWLRQRAPQGQKYEEIFGQMRELKLATVCEEAQCPNIGECWNGGLATATIMLLGDTCTRGCRFCAVNTARTPPPADEDEPYNTAKAVASWNVGYVVLTSVDRDDMPDGGSDHFARTVKNLKELKPGILVECLTPDFKGDLEAVRHLARSGLDVYAHNVETVDRLQRRVRDPRAGYMQTLEVLKAAKECGVYTKSSIMLGLGETDEEIIDTMLDLKSVGVDIFTLGQYLQPTPNHLDVVEYITPEKFEHWRKYGEEVVGFRYVASGPMVRSSYKAGEFFIHAMIKNDKGAVQSEH</sequence>
<dbReference type="GO" id="GO:0046872">
    <property type="term" value="F:metal ion binding"/>
    <property type="evidence" value="ECO:0007669"/>
    <property type="project" value="UniProtKB-KW"/>
</dbReference>
<dbReference type="SFLD" id="SFLDS00029">
    <property type="entry name" value="Radical_SAM"/>
    <property type="match status" value="1"/>
</dbReference>
<dbReference type="SMART" id="SM00729">
    <property type="entry name" value="Elp3"/>
    <property type="match status" value="1"/>
</dbReference>
<comment type="pathway">
    <text evidence="11">Protein modification; protein lipoylation via endogenous pathway; protein N(6)-(lipoyl)lysine from octanoyl-[acyl-carrier-protein]: step 2/2.</text>
</comment>
<comment type="function">
    <text evidence="11">Catalyzes the radical-mediated insertion of two sulfur atoms into the C-6 and C-8 positions of the octanoyl moiety bound to the lipoyl domains of lipoate-dependent enzymes, thereby converting the octanoylated domains into lipoylated derivatives.</text>
</comment>
<dbReference type="GO" id="GO:0005739">
    <property type="term" value="C:mitochondrion"/>
    <property type="evidence" value="ECO:0007669"/>
    <property type="project" value="TreeGrafter"/>
</dbReference>
<feature type="domain" description="Radical SAM core" evidence="12">
    <location>
        <begin position="135"/>
        <end position="353"/>
    </location>
</feature>
<comment type="similarity">
    <text evidence="11">Belongs to the radical SAM superfamily. Lipoyl synthase family.</text>
</comment>
<evidence type="ECO:0000256" key="9">
    <source>
        <dbReference type="ARBA" id="ARBA00023014"/>
    </source>
</evidence>
<dbReference type="Pfam" id="PF16881">
    <property type="entry name" value="LIAS_N"/>
    <property type="match status" value="1"/>
</dbReference>
<keyword evidence="14" id="KW-1185">Reference proteome</keyword>
<dbReference type="InterPro" id="IPR007197">
    <property type="entry name" value="rSAM"/>
</dbReference>
<keyword evidence="9 11" id="KW-0411">Iron-sulfur</keyword>
<dbReference type="NCBIfam" id="NF004019">
    <property type="entry name" value="PRK05481.1"/>
    <property type="match status" value="1"/>
</dbReference>
<comment type="catalytic activity">
    <reaction evidence="10 11">
        <text>[[Fe-S] cluster scaffold protein carrying a second [4Fe-4S](2+) cluster] + N(6)-octanoyl-L-lysyl-[protein] + 2 oxidized [2Fe-2S]-[ferredoxin] + 2 S-adenosyl-L-methionine + 4 H(+) = [[Fe-S] cluster scaffold protein] + N(6)-[(R)-dihydrolipoyl]-L-lysyl-[protein] + 4 Fe(3+) + 2 hydrogen sulfide + 2 5'-deoxyadenosine + 2 L-methionine + 2 reduced [2Fe-2S]-[ferredoxin]</text>
        <dbReference type="Rhea" id="RHEA:16585"/>
        <dbReference type="Rhea" id="RHEA-COMP:9928"/>
        <dbReference type="Rhea" id="RHEA-COMP:10000"/>
        <dbReference type="Rhea" id="RHEA-COMP:10001"/>
        <dbReference type="Rhea" id="RHEA-COMP:10475"/>
        <dbReference type="Rhea" id="RHEA-COMP:14568"/>
        <dbReference type="Rhea" id="RHEA-COMP:14569"/>
        <dbReference type="ChEBI" id="CHEBI:15378"/>
        <dbReference type="ChEBI" id="CHEBI:17319"/>
        <dbReference type="ChEBI" id="CHEBI:29034"/>
        <dbReference type="ChEBI" id="CHEBI:29919"/>
        <dbReference type="ChEBI" id="CHEBI:33722"/>
        <dbReference type="ChEBI" id="CHEBI:33737"/>
        <dbReference type="ChEBI" id="CHEBI:33738"/>
        <dbReference type="ChEBI" id="CHEBI:57844"/>
        <dbReference type="ChEBI" id="CHEBI:59789"/>
        <dbReference type="ChEBI" id="CHEBI:78809"/>
        <dbReference type="ChEBI" id="CHEBI:83100"/>
        <dbReference type="EC" id="2.8.1.8"/>
    </reaction>
</comment>
<evidence type="ECO:0000259" key="12">
    <source>
        <dbReference type="PROSITE" id="PS51918"/>
    </source>
</evidence>
<dbReference type="OrthoDB" id="3231at2759"/>
<keyword evidence="2 11" id="KW-0004">4Fe-4S</keyword>
<keyword evidence="3 11" id="KW-0150">Chloroplast</keyword>
<dbReference type="Proteomes" id="UP000232323">
    <property type="component" value="Unassembled WGS sequence"/>
</dbReference>
<dbReference type="GO" id="GO:0009507">
    <property type="term" value="C:chloroplast"/>
    <property type="evidence" value="ECO:0007669"/>
    <property type="project" value="UniProtKB-SubCell"/>
</dbReference>
<dbReference type="Gene3D" id="3.20.20.70">
    <property type="entry name" value="Aldolase class I"/>
    <property type="match status" value="1"/>
</dbReference>
<dbReference type="NCBIfam" id="TIGR00510">
    <property type="entry name" value="lipA"/>
    <property type="match status" value="1"/>
</dbReference>
<dbReference type="STRING" id="1157962.A0A250X0S7"/>
<reference evidence="13 14" key="1">
    <citation type="submission" date="2017-08" db="EMBL/GenBank/DDBJ databases">
        <title>Acidophilic green algal genome provides insights into adaptation to an acidic environment.</title>
        <authorList>
            <person name="Hirooka S."/>
            <person name="Hirose Y."/>
            <person name="Kanesaki Y."/>
            <person name="Higuchi S."/>
            <person name="Fujiwara T."/>
            <person name="Onuma R."/>
            <person name="Era A."/>
            <person name="Ohbayashi R."/>
            <person name="Uzuka A."/>
            <person name="Nozaki H."/>
            <person name="Yoshikawa H."/>
            <person name="Miyagishima S.Y."/>
        </authorList>
    </citation>
    <scope>NUCLEOTIDE SEQUENCE [LARGE SCALE GENOMIC DNA]</scope>
    <source>
        <strain evidence="13 14">NIES-2499</strain>
    </source>
</reference>
<proteinExistence type="inferred from homology"/>
<dbReference type="EC" id="2.8.1.8" evidence="11"/>
<feature type="binding site" evidence="11">
    <location>
        <position position="122"/>
    </location>
    <ligand>
        <name>[4Fe-4S] cluster</name>
        <dbReference type="ChEBI" id="CHEBI:49883"/>
        <label>1</label>
    </ligand>
</feature>
<dbReference type="NCBIfam" id="NF009544">
    <property type="entry name" value="PRK12928.1"/>
    <property type="match status" value="1"/>
</dbReference>
<dbReference type="Pfam" id="PF04055">
    <property type="entry name" value="Radical_SAM"/>
    <property type="match status" value="1"/>
</dbReference>
<accession>A0A250X0S7</accession>
<dbReference type="GO" id="GO:0051539">
    <property type="term" value="F:4 iron, 4 sulfur cluster binding"/>
    <property type="evidence" value="ECO:0007669"/>
    <property type="project" value="UniProtKB-UniRule"/>
</dbReference>
<comment type="subcellular location">
    <subcellularLocation>
        <location evidence="1 11">Plastid</location>
        <location evidence="1 11">Chloroplast</location>
    </subcellularLocation>
</comment>
<dbReference type="CDD" id="cd01335">
    <property type="entry name" value="Radical_SAM"/>
    <property type="match status" value="1"/>
</dbReference>
<evidence type="ECO:0000256" key="6">
    <source>
        <dbReference type="ARBA" id="ARBA00022691"/>
    </source>
</evidence>
<protein>
    <recommendedName>
        <fullName evidence="11">Lipoyl synthase, chloroplastic</fullName>
        <ecNumber evidence="11">2.8.1.8</ecNumber>
    </recommendedName>
    <alternativeName>
        <fullName evidence="11">Lipoate synthase</fullName>
        <shortName evidence="11">LS</shortName>
        <shortName evidence="11">Lip-syn</shortName>
    </alternativeName>
    <alternativeName>
        <fullName evidence="11">Lipoate synthase, plastidial</fullName>
        <shortName evidence="11">LIP1p</shortName>
    </alternativeName>
    <alternativeName>
        <fullName evidence="11">Lipoic acid synthase</fullName>
    </alternativeName>
</protein>
<dbReference type="GO" id="GO:0016992">
    <property type="term" value="F:lipoate synthase activity"/>
    <property type="evidence" value="ECO:0007669"/>
    <property type="project" value="UniProtKB-UniRule"/>
</dbReference>
<dbReference type="SFLD" id="SFLDG01058">
    <property type="entry name" value="lipoyl_synthase_like"/>
    <property type="match status" value="1"/>
</dbReference>
<dbReference type="SUPFAM" id="SSF102114">
    <property type="entry name" value="Radical SAM enzymes"/>
    <property type="match status" value="1"/>
</dbReference>
<evidence type="ECO:0000313" key="13">
    <source>
        <dbReference type="EMBL" id="GAX76656.1"/>
    </source>
</evidence>
<keyword evidence="6 11" id="KW-0949">S-adenosyl-L-methionine</keyword>
<feature type="binding site" evidence="11">
    <location>
        <position position="364"/>
    </location>
    <ligand>
        <name>[4Fe-4S] cluster</name>
        <dbReference type="ChEBI" id="CHEBI:49883"/>
        <label>1</label>
    </ligand>
</feature>
<dbReference type="InterPro" id="IPR027526">
    <property type="entry name" value="Lipoyl_synth_chlpt"/>
</dbReference>
<dbReference type="PANTHER" id="PTHR10949:SF38">
    <property type="entry name" value="LIPOYL SYNTHASE, CHLOROPLASTIC"/>
    <property type="match status" value="1"/>
</dbReference>
<feature type="binding site" evidence="11">
    <location>
        <position position="127"/>
    </location>
    <ligand>
        <name>[4Fe-4S] cluster</name>
        <dbReference type="ChEBI" id="CHEBI:49883"/>
        <label>1</label>
    </ligand>
</feature>
<dbReference type="AlphaFoldDB" id="A0A250X0S7"/>
<dbReference type="EMBL" id="BEGY01000019">
    <property type="protein sequence ID" value="GAX76656.1"/>
    <property type="molecule type" value="Genomic_DNA"/>
</dbReference>
<dbReference type="FunFam" id="3.20.20.70:FF:000036">
    <property type="entry name" value="Lipoyl synthase, mitochondrial"/>
    <property type="match status" value="1"/>
</dbReference>
<feature type="binding site" evidence="11">
    <location>
        <position position="157"/>
    </location>
    <ligand>
        <name>[4Fe-4S] cluster</name>
        <dbReference type="ChEBI" id="CHEBI:49883"/>
        <label>2</label>
        <note>4Fe-4S-S-AdoMet</note>
    </ligand>
</feature>
<dbReference type="GO" id="GO:0009249">
    <property type="term" value="P:protein lipoylation"/>
    <property type="evidence" value="ECO:0007669"/>
    <property type="project" value="UniProtKB-UniRule"/>
</dbReference>
<evidence type="ECO:0000256" key="2">
    <source>
        <dbReference type="ARBA" id="ARBA00022485"/>
    </source>
</evidence>